<accession>A0A934K8R6</accession>
<protein>
    <recommendedName>
        <fullName evidence="3">DUF2007 domain-containing protein</fullName>
    </recommendedName>
</protein>
<organism evidence="1 2">
    <name type="scientific">Candidatus Dormiibacter inghamiae</name>
    <dbReference type="NCBI Taxonomy" id="3127013"/>
    <lineage>
        <taxon>Bacteria</taxon>
        <taxon>Bacillati</taxon>
        <taxon>Candidatus Dormiibacterota</taxon>
        <taxon>Candidatus Dormibacteria</taxon>
        <taxon>Candidatus Dormibacterales</taxon>
        <taxon>Candidatus Dormibacteraceae</taxon>
        <taxon>Candidatus Dormiibacter</taxon>
    </lineage>
</organism>
<evidence type="ECO:0000313" key="2">
    <source>
        <dbReference type="Proteomes" id="UP000620075"/>
    </source>
</evidence>
<comment type="caution">
    <text evidence="1">The sequence shown here is derived from an EMBL/GenBank/DDBJ whole genome shotgun (WGS) entry which is preliminary data.</text>
</comment>
<dbReference type="RefSeq" id="WP_338176448.1">
    <property type="nucleotide sequence ID" value="NZ_JAEKNQ010000013.1"/>
</dbReference>
<evidence type="ECO:0008006" key="3">
    <source>
        <dbReference type="Google" id="ProtNLM"/>
    </source>
</evidence>
<dbReference type="Proteomes" id="UP000620075">
    <property type="component" value="Unassembled WGS sequence"/>
</dbReference>
<dbReference type="EMBL" id="JAEKNQ010000013">
    <property type="protein sequence ID" value="MBJ7602064.1"/>
    <property type="molecule type" value="Genomic_DNA"/>
</dbReference>
<sequence length="75" mass="7668">MSEKEGGWAEVYRGSALAADLILAILEASQIPAERLGLGGNAVFGGLAFELCSILVPLAQASAARHLIESAAEAT</sequence>
<evidence type="ECO:0000313" key="1">
    <source>
        <dbReference type="EMBL" id="MBJ7602064.1"/>
    </source>
</evidence>
<dbReference type="AlphaFoldDB" id="A0A934K8R6"/>
<gene>
    <name evidence="1" type="ORF">JF888_02540</name>
</gene>
<reference evidence="1 2" key="1">
    <citation type="submission" date="2020-10" db="EMBL/GenBank/DDBJ databases">
        <title>Ca. Dormibacterota MAGs.</title>
        <authorList>
            <person name="Montgomery K."/>
        </authorList>
    </citation>
    <scope>NUCLEOTIDE SEQUENCE [LARGE SCALE GENOMIC DNA]</scope>
    <source>
        <strain evidence="1">SC8811_S16_3</strain>
    </source>
</reference>
<name>A0A934K8R6_9BACT</name>
<proteinExistence type="predicted"/>